<dbReference type="GO" id="GO:0008168">
    <property type="term" value="F:methyltransferase activity"/>
    <property type="evidence" value="ECO:0007669"/>
    <property type="project" value="UniProtKB-KW"/>
</dbReference>
<accession>A0A239MGP8</accession>
<dbReference type="InterPro" id="IPR006764">
    <property type="entry name" value="SAM_dep_MeTrfase_SAV2177_type"/>
</dbReference>
<feature type="compositionally biased region" description="Polar residues" evidence="1">
    <location>
        <begin position="254"/>
        <end position="263"/>
    </location>
</feature>
<evidence type="ECO:0000313" key="3">
    <source>
        <dbReference type="Proteomes" id="UP000198362"/>
    </source>
</evidence>
<dbReference type="Gene3D" id="3.40.50.150">
    <property type="entry name" value="Vaccinia Virus protein VP39"/>
    <property type="match status" value="1"/>
</dbReference>
<dbReference type="GO" id="GO:0032259">
    <property type="term" value="P:methylation"/>
    <property type="evidence" value="ECO:0007669"/>
    <property type="project" value="UniProtKB-KW"/>
</dbReference>
<proteinExistence type="predicted"/>
<dbReference type="EMBL" id="FZPH01000005">
    <property type="protein sequence ID" value="SNT41292.1"/>
    <property type="molecule type" value="Genomic_DNA"/>
</dbReference>
<dbReference type="AlphaFoldDB" id="A0A239MGP8"/>
<dbReference type="InterPro" id="IPR029063">
    <property type="entry name" value="SAM-dependent_MTases_sf"/>
</dbReference>
<dbReference type="RefSeq" id="WP_089249387.1">
    <property type="nucleotide sequence ID" value="NZ_FZPH01000005.1"/>
</dbReference>
<name>A0A239MGP8_9ACTN</name>
<feature type="region of interest" description="Disordered" evidence="1">
    <location>
        <begin position="245"/>
        <end position="271"/>
    </location>
</feature>
<protein>
    <submittedName>
        <fullName evidence="2">S-adenosyl methyltransferase</fullName>
    </submittedName>
</protein>
<dbReference type="CDD" id="cd02440">
    <property type="entry name" value="AdoMet_MTases"/>
    <property type="match status" value="1"/>
</dbReference>
<dbReference type="PIRSF" id="PIRSF017393">
    <property type="entry name" value="MTase_SAV2177"/>
    <property type="match status" value="1"/>
</dbReference>
<gene>
    <name evidence="2" type="ORF">SAMN05421812_105411</name>
</gene>
<keyword evidence="2" id="KW-0489">Methyltransferase</keyword>
<dbReference type="Proteomes" id="UP000198362">
    <property type="component" value="Unassembled WGS sequence"/>
</dbReference>
<dbReference type="Pfam" id="PF04672">
    <property type="entry name" value="Methyltransf_19"/>
    <property type="match status" value="1"/>
</dbReference>
<keyword evidence="3" id="KW-1185">Reference proteome</keyword>
<organism evidence="2 3">
    <name type="scientific">Asanoa hainanensis</name>
    <dbReference type="NCBI Taxonomy" id="560556"/>
    <lineage>
        <taxon>Bacteria</taxon>
        <taxon>Bacillati</taxon>
        <taxon>Actinomycetota</taxon>
        <taxon>Actinomycetes</taxon>
        <taxon>Micromonosporales</taxon>
        <taxon>Micromonosporaceae</taxon>
        <taxon>Asanoa</taxon>
    </lineage>
</organism>
<dbReference type="SUPFAM" id="SSF53335">
    <property type="entry name" value="S-adenosyl-L-methionine-dependent methyltransferases"/>
    <property type="match status" value="1"/>
</dbReference>
<keyword evidence="2" id="KW-0808">Transferase</keyword>
<evidence type="ECO:0000256" key="1">
    <source>
        <dbReference type="SAM" id="MobiDB-lite"/>
    </source>
</evidence>
<reference evidence="2 3" key="1">
    <citation type="submission" date="2017-06" db="EMBL/GenBank/DDBJ databases">
        <authorList>
            <person name="Kim H.J."/>
            <person name="Triplett B.A."/>
        </authorList>
    </citation>
    <scope>NUCLEOTIDE SEQUENCE [LARGE SCALE GENOMIC DNA]</scope>
    <source>
        <strain evidence="2 3">CGMCC 4.5593</strain>
    </source>
</reference>
<sequence length="271" mass="29424">MVEAPPDRGSKPATAARIYDYILGGTFNFLADRQAGDKMIEMFPMVRAAARDNRSFLRRAARHVANAGVTQFLDIGSGIPTEGNVHEVVQAVTPDARVVYVDIDPVAVSESLDLLRNNPHATAINADLREPGSILEHQQVRATLDFDRPVGLLLCAVLHFVPDDELATGVVRTLLKALPPGSHLVLSHGSVEGMPERTAQLEDAKDLYKRNTSSQLFPRTRGEVLGFFEGLDLVDPGVVWVPQWHPDPADPSNFEDNPPQSASVGGVGRVV</sequence>
<evidence type="ECO:0000313" key="2">
    <source>
        <dbReference type="EMBL" id="SNT41292.1"/>
    </source>
</evidence>
<dbReference type="OrthoDB" id="4073278at2"/>